<gene>
    <name evidence="1" type="ORF">CL6EHI_069600</name>
</gene>
<proteinExistence type="predicted"/>
<dbReference type="VEuPathDB" id="AmoebaDB:EHI5A_095940"/>
<dbReference type="AlphaFoldDB" id="A0A175JHP0"/>
<dbReference type="Proteomes" id="UP000078387">
    <property type="component" value="Unassembled WGS sequence"/>
</dbReference>
<dbReference type="VEuPathDB" id="AmoebaDB:EHI8A_063190"/>
<comment type="caution">
    <text evidence="1">The sequence shown here is derived from an EMBL/GenBank/DDBJ whole genome shotgun (WGS) entry which is preliminary data.</text>
</comment>
<reference evidence="1 2" key="1">
    <citation type="submission" date="2016-05" db="EMBL/GenBank/DDBJ databases">
        <title>First whole genome sequencing of Entamoeba histolytica HM1:IMSS-clone-6.</title>
        <authorList>
            <person name="Mukherjee Avik.K."/>
            <person name="Izumyama S."/>
            <person name="Nakada-Tsukui K."/>
            <person name="Nozaki T."/>
        </authorList>
    </citation>
    <scope>NUCLEOTIDE SEQUENCE [LARGE SCALE GENOMIC DNA]</scope>
    <source>
        <strain evidence="1 2">HM1:IMSS clone 6</strain>
    </source>
</reference>
<evidence type="ECO:0000313" key="1">
    <source>
        <dbReference type="EMBL" id="GAT93137.1"/>
    </source>
</evidence>
<sequence>MILRYLKKLKELLISFKVKMSWILFYDQPNITSSFTAKIKVSHGIAQGPFYPQPEKSKNEIIWKGMYFTDKTGRGKIEINGKNYLYLFYNSNRLDPSVHFEGETFILTRKSYLQQFTVLMEKMGLSIVEENDMITTWTLQMEEKPFTLLTIISPESLNQFVPLHVDGFEQYHRVIVAIEQLNSSQLAQVIQSKTIKQINEVTPRIRPTGKCIVEWGGFFTSEYQN</sequence>
<protein>
    <submittedName>
        <fullName evidence="1">Uncharacterized protein</fullName>
    </submittedName>
</protein>
<evidence type="ECO:0000313" key="2">
    <source>
        <dbReference type="Proteomes" id="UP000078387"/>
    </source>
</evidence>
<dbReference type="VEuPathDB" id="AmoebaDB:EHI7A_065790"/>
<organism evidence="1 2">
    <name type="scientific">Entamoeba histolytica</name>
    <dbReference type="NCBI Taxonomy" id="5759"/>
    <lineage>
        <taxon>Eukaryota</taxon>
        <taxon>Amoebozoa</taxon>
        <taxon>Evosea</taxon>
        <taxon>Archamoebae</taxon>
        <taxon>Mastigamoebida</taxon>
        <taxon>Entamoebidae</taxon>
        <taxon>Entamoeba</taxon>
    </lineage>
</organism>
<dbReference type="VEuPathDB" id="AmoebaDB:EHI_069600"/>
<name>A0A175JHP0_ENTHI</name>
<dbReference type="VEuPathDB" id="AmoebaDB:KM1_089910"/>
<accession>A0A175JHP0</accession>
<dbReference type="eggNOG" id="ENOG502RDUZ">
    <property type="taxonomic scope" value="Eukaryota"/>
</dbReference>
<dbReference type="EMBL" id="BDEQ01000001">
    <property type="protein sequence ID" value="GAT93137.1"/>
    <property type="molecule type" value="Genomic_DNA"/>
</dbReference>